<keyword evidence="2" id="KW-1185">Reference proteome</keyword>
<gene>
    <name evidence="1" type="ORF">E8L99_20925</name>
</gene>
<dbReference type="EMBL" id="CP039865">
    <property type="protein sequence ID" value="QCK88042.1"/>
    <property type="molecule type" value="Genomic_DNA"/>
</dbReference>
<protein>
    <submittedName>
        <fullName evidence="1">Uncharacterized protein</fullName>
    </submittedName>
</protein>
<reference evidence="1 2" key="1">
    <citation type="submission" date="2019-04" db="EMBL/GenBank/DDBJ databases">
        <title>Phreatobacter aquaticus sp. nov.</title>
        <authorList>
            <person name="Choi A."/>
            <person name="Baek K."/>
        </authorList>
    </citation>
    <scope>NUCLEOTIDE SEQUENCE [LARGE SCALE GENOMIC DNA]</scope>
    <source>
        <strain evidence="1 2">NMCR1094</strain>
    </source>
</reference>
<organism evidence="1 2">
    <name type="scientific">Phreatobacter aquaticus</name>
    <dbReference type="NCBI Taxonomy" id="2570229"/>
    <lineage>
        <taxon>Bacteria</taxon>
        <taxon>Pseudomonadati</taxon>
        <taxon>Pseudomonadota</taxon>
        <taxon>Alphaproteobacteria</taxon>
        <taxon>Hyphomicrobiales</taxon>
        <taxon>Phreatobacteraceae</taxon>
        <taxon>Phreatobacter</taxon>
    </lineage>
</organism>
<accession>A0A4D7QVP5</accession>
<dbReference type="InterPro" id="IPR006311">
    <property type="entry name" value="TAT_signal"/>
</dbReference>
<dbReference type="RefSeq" id="WP_137101370.1">
    <property type="nucleotide sequence ID" value="NZ_CP039865.1"/>
</dbReference>
<evidence type="ECO:0000313" key="1">
    <source>
        <dbReference type="EMBL" id="QCK88042.1"/>
    </source>
</evidence>
<evidence type="ECO:0000313" key="2">
    <source>
        <dbReference type="Proteomes" id="UP000298588"/>
    </source>
</evidence>
<name>A0A4D7QVP5_9HYPH</name>
<dbReference type="PROSITE" id="PS51318">
    <property type="entry name" value="TAT"/>
    <property type="match status" value="1"/>
</dbReference>
<dbReference type="OrthoDB" id="9808716at2"/>
<proteinExistence type="predicted"/>
<dbReference type="Proteomes" id="UP000298588">
    <property type="component" value="Chromosome"/>
</dbReference>
<sequence>MSDELDKREQAAKDLQSELNTTGMSRRGLLDRLKALGIGFGAASAVGVIGTKGAEAAPSMSISSTNAALNGIIQDSPGAEMQAGEGAETGEPQIENAQFYYRRFVYRRFFYRRYSRFFYRRFRYYRRW</sequence>
<dbReference type="KEGG" id="paqt:E8L99_20925"/>
<dbReference type="AlphaFoldDB" id="A0A4D7QVP5"/>